<accession>A0A851GQE5</accession>
<gene>
    <name evidence="4" type="ORF">HW115_17070</name>
</gene>
<dbReference type="InterPro" id="IPR006860">
    <property type="entry name" value="FecR"/>
</dbReference>
<dbReference type="InterPro" id="IPR013320">
    <property type="entry name" value="ConA-like_dom_sf"/>
</dbReference>
<name>A0A851GQE5_9BACT</name>
<evidence type="ECO:0000256" key="1">
    <source>
        <dbReference type="SAM" id="MobiDB-lite"/>
    </source>
</evidence>
<comment type="caution">
    <text evidence="4">The sequence shown here is derived from an EMBL/GenBank/DDBJ whole genome shotgun (WGS) entry which is preliminary data.</text>
</comment>
<evidence type="ECO:0000259" key="3">
    <source>
        <dbReference type="Pfam" id="PF04773"/>
    </source>
</evidence>
<dbReference type="Pfam" id="PF04773">
    <property type="entry name" value="FecR"/>
    <property type="match status" value="1"/>
</dbReference>
<keyword evidence="2" id="KW-0472">Membrane</keyword>
<keyword evidence="2" id="KW-1133">Transmembrane helix</keyword>
<protein>
    <submittedName>
        <fullName evidence="4">FecR domain-containing protein</fullName>
    </submittedName>
</protein>
<dbReference type="AlphaFoldDB" id="A0A851GQE5"/>
<feature type="domain" description="FecR protein" evidence="3">
    <location>
        <begin position="166"/>
        <end position="227"/>
    </location>
</feature>
<dbReference type="InterPro" id="IPR012373">
    <property type="entry name" value="Ferrdict_sens_TM"/>
</dbReference>
<evidence type="ECO:0000313" key="4">
    <source>
        <dbReference type="EMBL" id="NWK57335.1"/>
    </source>
</evidence>
<dbReference type="RefSeq" id="WP_178934168.1">
    <property type="nucleotide sequence ID" value="NZ_JACBAZ010000010.1"/>
</dbReference>
<dbReference type="PANTHER" id="PTHR30273:SF2">
    <property type="entry name" value="PROTEIN FECR"/>
    <property type="match status" value="1"/>
</dbReference>
<dbReference type="Gene3D" id="2.60.120.1440">
    <property type="match status" value="1"/>
</dbReference>
<feature type="transmembrane region" description="Helical" evidence="2">
    <location>
        <begin position="77"/>
        <end position="100"/>
    </location>
</feature>
<dbReference type="Gene3D" id="2.60.120.200">
    <property type="match status" value="1"/>
</dbReference>
<dbReference type="PANTHER" id="PTHR30273">
    <property type="entry name" value="PERIPLASMIC SIGNAL SENSOR AND SIGMA FACTOR ACTIVATOR FECR-RELATED"/>
    <property type="match status" value="1"/>
</dbReference>
<dbReference type="Proteomes" id="UP000557872">
    <property type="component" value="Unassembled WGS sequence"/>
</dbReference>
<dbReference type="SUPFAM" id="SSF49899">
    <property type="entry name" value="Concanavalin A-like lectins/glucanases"/>
    <property type="match status" value="1"/>
</dbReference>
<keyword evidence="2" id="KW-0812">Transmembrane</keyword>
<dbReference type="EMBL" id="JACBAZ010000010">
    <property type="protein sequence ID" value="NWK57335.1"/>
    <property type="molecule type" value="Genomic_DNA"/>
</dbReference>
<dbReference type="Pfam" id="PF13385">
    <property type="entry name" value="Laminin_G_3"/>
    <property type="match status" value="1"/>
</dbReference>
<keyword evidence="5" id="KW-1185">Reference proteome</keyword>
<organism evidence="4 5">
    <name type="scientific">Oceaniferula marina</name>
    <dbReference type="NCBI Taxonomy" id="2748318"/>
    <lineage>
        <taxon>Bacteria</taxon>
        <taxon>Pseudomonadati</taxon>
        <taxon>Verrucomicrobiota</taxon>
        <taxon>Verrucomicrobiia</taxon>
        <taxon>Verrucomicrobiales</taxon>
        <taxon>Verrucomicrobiaceae</taxon>
        <taxon>Oceaniferula</taxon>
    </lineage>
</organism>
<dbReference type="GO" id="GO:0016989">
    <property type="term" value="F:sigma factor antagonist activity"/>
    <property type="evidence" value="ECO:0007669"/>
    <property type="project" value="TreeGrafter"/>
</dbReference>
<evidence type="ECO:0000256" key="2">
    <source>
        <dbReference type="SAM" id="Phobius"/>
    </source>
</evidence>
<proteinExistence type="predicted"/>
<reference evidence="4 5" key="1">
    <citation type="submission" date="2020-07" db="EMBL/GenBank/DDBJ databases">
        <title>Roseicoccus Jingziensis gen. nov., sp. nov., isolated from coastal seawater.</title>
        <authorList>
            <person name="Feng X."/>
        </authorList>
    </citation>
    <scope>NUCLEOTIDE SEQUENCE [LARGE SCALE GENOMIC DNA]</scope>
    <source>
        <strain evidence="4 5">N1E253</strain>
    </source>
</reference>
<sequence length="518" mass="57327">MTDEHFYHALSRLADNDIDPELFGELEAYLLSSDQARAQYQEFMQLQSLVGLELDVHHRSEPHLPVQRILFRQKRRAVFVAWLSAAAVLILGAVLMRLYLMPEPVAGDLVFKSSPGTEISVTHSGEGSPTGQTMQPGSRMVVEQGVVELQFASGVRSVVMAPADLTMRSEGELFLREGRAWFHVPEQAIGFKVRTDDLSVLDLGTEFGVLARPGEHDEVHVFKGRVEVESLRVRKQKGELTAGQARRIDPVGRLVEISTNSGGFLAELPDSLPYLHWSFDDGVTSPVAGTYPYIERINTVGEGGTKLVDGPFGKALSLNGQGQKVATDWPGFEGTRARTVAFWIRFPEGKQPQQFGGIVGWGDNSHEGGKWSLIAHQDKESRGRISLFWGNRSVKTSSVIGAGQWTHVVVRDMLSAGEDGGVSIYVNGQSEPLKGRFYVTGEEAETLTVTKNAMPLTFGETIRDPEIAHRRRQLKADLDEIYVFDGALTDEQIRQFTDSQRSQFEKFGGNSETKPTIK</sequence>
<feature type="region of interest" description="Disordered" evidence="1">
    <location>
        <begin position="499"/>
        <end position="518"/>
    </location>
</feature>
<evidence type="ECO:0000313" key="5">
    <source>
        <dbReference type="Proteomes" id="UP000557872"/>
    </source>
</evidence>